<feature type="compositionally biased region" description="Polar residues" evidence="2">
    <location>
        <begin position="248"/>
        <end position="262"/>
    </location>
</feature>
<evidence type="ECO:0000313" key="5">
    <source>
        <dbReference type="Proteomes" id="UP000054558"/>
    </source>
</evidence>
<dbReference type="EMBL" id="DF237116">
    <property type="protein sequence ID" value="GAQ83890.1"/>
    <property type="molecule type" value="Genomic_DNA"/>
</dbReference>
<dbReference type="STRING" id="105231.A0A1Y1HYZ6"/>
<dbReference type="Proteomes" id="UP000054558">
    <property type="component" value="Unassembled WGS sequence"/>
</dbReference>
<sequence length="618" mass="67324">METDTQMHAEETGRWRSASEPVRKNSGKEHLDREVNPVLLRFISSAHLFDGSVVNPPEESKALSKQPASPTLLKQSSLTKLQVSPSFKPKVGLERSLSSNLSLKKPIKLMPKPAPLPDVVSPAQLVRSESDSPAFVFTSQPSPFLPNPEQPTRQDSSGSEALSIGGQSLGSSDSGGLRSMGSLNVFRNTGEPGMHSEYSANEGPSGYGGDGRGGANLSNSGSGGLVQLASAHPVLAPRLPKFFGRAQPTPSRGQAAVSSQVHPMSLSEGPILTKTVQVKPSFGSSLKKMVFKSSKKSGEFVRDPELGVVPAAPATASATGEVWSDVHIQENAALPSGWRKPFADSNYVPQWSAISTDELISQPAPPRIGTILCYLVRNRDKKHPTFWMYTQENTVADRLLLVARFNSRGPMAGGEYVVSKSERGLQTKDQRDGYCGRVRSNFSGSRFQFYDHTVSEKQMWTQDSVAHTQGAVSWESTANTLAGGWRKMGVAVKALDEESPAPTSNKVKGDGEPGPWSPRLWDNMERERQCRCLLSKEPEHKIDDKGRESFFLQYGDRCNFPSKRNFQLVSKADPDAVVCLLGKVEQDAFALDYSYPLSAFQAFCVALTSINDKWCFAV</sequence>
<dbReference type="Gene3D" id="3.20.90.10">
    <property type="entry name" value="Tubby Protein, Chain A"/>
    <property type="match status" value="1"/>
</dbReference>
<reference evidence="4 5" key="1">
    <citation type="journal article" date="2014" name="Nat. Commun.">
        <title>Klebsormidium flaccidum genome reveals primary factors for plant terrestrial adaptation.</title>
        <authorList>
            <person name="Hori K."/>
            <person name="Maruyama F."/>
            <person name="Fujisawa T."/>
            <person name="Togashi T."/>
            <person name="Yamamoto N."/>
            <person name="Seo M."/>
            <person name="Sato S."/>
            <person name="Yamada T."/>
            <person name="Mori H."/>
            <person name="Tajima N."/>
            <person name="Moriyama T."/>
            <person name="Ikeuchi M."/>
            <person name="Watanabe M."/>
            <person name="Wada H."/>
            <person name="Kobayashi K."/>
            <person name="Saito M."/>
            <person name="Masuda T."/>
            <person name="Sasaki-Sekimoto Y."/>
            <person name="Mashiguchi K."/>
            <person name="Awai K."/>
            <person name="Shimojima M."/>
            <person name="Masuda S."/>
            <person name="Iwai M."/>
            <person name="Nobusawa T."/>
            <person name="Narise T."/>
            <person name="Kondo S."/>
            <person name="Saito H."/>
            <person name="Sato R."/>
            <person name="Murakawa M."/>
            <person name="Ihara Y."/>
            <person name="Oshima-Yamada Y."/>
            <person name="Ohtaka K."/>
            <person name="Satoh M."/>
            <person name="Sonobe K."/>
            <person name="Ishii M."/>
            <person name="Ohtani R."/>
            <person name="Kanamori-Sato M."/>
            <person name="Honoki R."/>
            <person name="Miyazaki D."/>
            <person name="Mochizuki H."/>
            <person name="Umetsu J."/>
            <person name="Higashi K."/>
            <person name="Shibata D."/>
            <person name="Kamiya Y."/>
            <person name="Sato N."/>
            <person name="Nakamura Y."/>
            <person name="Tabata S."/>
            <person name="Ida S."/>
            <person name="Kurokawa K."/>
            <person name="Ohta H."/>
        </authorList>
    </citation>
    <scope>NUCLEOTIDE SEQUENCE [LARGE SCALE GENOMIC DNA]</scope>
    <source>
        <strain evidence="4 5">NIES-2285</strain>
    </source>
</reference>
<dbReference type="OrthoDB" id="8775810at2759"/>
<evidence type="ECO:0000256" key="2">
    <source>
        <dbReference type="SAM" id="MobiDB-lite"/>
    </source>
</evidence>
<dbReference type="Pfam" id="PF01167">
    <property type="entry name" value="Tub"/>
    <property type="match status" value="1"/>
</dbReference>
<protein>
    <recommendedName>
        <fullName evidence="3">Tubby C-terminal domain-containing protein</fullName>
    </recommendedName>
</protein>
<dbReference type="InterPro" id="IPR025659">
    <property type="entry name" value="Tubby-like_C"/>
</dbReference>
<feature type="compositionally biased region" description="Low complexity" evidence="2">
    <location>
        <begin position="162"/>
        <end position="183"/>
    </location>
</feature>
<comment type="similarity">
    <text evidence="1">Belongs to the TUB family.</text>
</comment>
<feature type="compositionally biased region" description="Basic and acidic residues" evidence="2">
    <location>
        <begin position="1"/>
        <end position="14"/>
    </location>
</feature>
<dbReference type="SUPFAM" id="SSF54518">
    <property type="entry name" value="Tubby C-terminal domain-like"/>
    <property type="match status" value="1"/>
</dbReference>
<evidence type="ECO:0000259" key="3">
    <source>
        <dbReference type="Pfam" id="PF01167"/>
    </source>
</evidence>
<feature type="region of interest" description="Disordered" evidence="2">
    <location>
        <begin position="496"/>
        <end position="520"/>
    </location>
</feature>
<name>A0A1Y1HYZ6_KLENI</name>
<dbReference type="AlphaFoldDB" id="A0A1Y1HYZ6"/>
<evidence type="ECO:0000256" key="1">
    <source>
        <dbReference type="ARBA" id="ARBA00007129"/>
    </source>
</evidence>
<dbReference type="PRINTS" id="PR01573">
    <property type="entry name" value="SUPERTUBBY"/>
</dbReference>
<feature type="compositionally biased region" description="Gly residues" evidence="2">
    <location>
        <begin position="205"/>
        <end position="214"/>
    </location>
</feature>
<feature type="region of interest" description="Disordered" evidence="2">
    <location>
        <begin position="54"/>
        <end position="78"/>
    </location>
</feature>
<dbReference type="PANTHER" id="PTHR16517">
    <property type="entry name" value="TUBBY-RELATED"/>
    <property type="match status" value="1"/>
</dbReference>
<accession>A0A1Y1HYZ6</accession>
<feature type="region of interest" description="Disordered" evidence="2">
    <location>
        <begin position="131"/>
        <end position="220"/>
    </location>
</feature>
<dbReference type="PANTHER" id="PTHR16517:SF104">
    <property type="entry name" value="TUBBY-LIKE F-BOX PROTEIN 6"/>
    <property type="match status" value="1"/>
</dbReference>
<dbReference type="InterPro" id="IPR000007">
    <property type="entry name" value="Tubby_C"/>
</dbReference>
<keyword evidence="5" id="KW-1185">Reference proteome</keyword>
<evidence type="ECO:0000313" key="4">
    <source>
        <dbReference type="EMBL" id="GAQ83890.1"/>
    </source>
</evidence>
<feature type="compositionally biased region" description="Basic and acidic residues" evidence="2">
    <location>
        <begin position="21"/>
        <end position="30"/>
    </location>
</feature>
<organism evidence="4 5">
    <name type="scientific">Klebsormidium nitens</name>
    <name type="common">Green alga</name>
    <name type="synonym">Ulothrix nitens</name>
    <dbReference type="NCBI Taxonomy" id="105231"/>
    <lineage>
        <taxon>Eukaryota</taxon>
        <taxon>Viridiplantae</taxon>
        <taxon>Streptophyta</taxon>
        <taxon>Klebsormidiophyceae</taxon>
        <taxon>Klebsormidiales</taxon>
        <taxon>Klebsormidiaceae</taxon>
        <taxon>Klebsormidium</taxon>
    </lineage>
</organism>
<gene>
    <name evidence="4" type="ORF">KFL_001670010</name>
</gene>
<feature type="region of interest" description="Disordered" evidence="2">
    <location>
        <begin position="1"/>
        <end position="30"/>
    </location>
</feature>
<feature type="compositionally biased region" description="Polar residues" evidence="2">
    <location>
        <begin position="66"/>
        <end position="78"/>
    </location>
</feature>
<feature type="domain" description="Tubby C-terminal" evidence="3">
    <location>
        <begin position="362"/>
        <end position="611"/>
    </location>
</feature>
<feature type="region of interest" description="Disordered" evidence="2">
    <location>
        <begin position="241"/>
        <end position="262"/>
    </location>
</feature>
<proteinExistence type="inferred from homology"/>
<feature type="compositionally biased region" description="Polar residues" evidence="2">
    <location>
        <begin position="150"/>
        <end position="160"/>
    </location>
</feature>